<comment type="caution">
    <text evidence="2">The sequence shown here is derived from an EMBL/GenBank/DDBJ whole genome shotgun (WGS) entry which is preliminary data.</text>
</comment>
<dbReference type="InterPro" id="IPR050177">
    <property type="entry name" value="Lipid_A_modif_metabolic_enz"/>
</dbReference>
<organism evidence="2 3">
    <name type="scientific">Streptomyces nondiastaticus</name>
    <dbReference type="NCBI Taxonomy" id="3154512"/>
    <lineage>
        <taxon>Bacteria</taxon>
        <taxon>Bacillati</taxon>
        <taxon>Actinomycetota</taxon>
        <taxon>Actinomycetes</taxon>
        <taxon>Kitasatosporales</taxon>
        <taxon>Streptomycetaceae</taxon>
        <taxon>Streptomyces</taxon>
    </lineage>
</organism>
<dbReference type="SUPFAM" id="SSF51735">
    <property type="entry name" value="NAD(P)-binding Rossmann-fold domains"/>
    <property type="match status" value="1"/>
</dbReference>
<evidence type="ECO:0000313" key="2">
    <source>
        <dbReference type="EMBL" id="MFF4214981.1"/>
    </source>
</evidence>
<reference evidence="2 3" key="1">
    <citation type="submission" date="2024-10" db="EMBL/GenBank/DDBJ databases">
        <title>The Natural Products Discovery Center: Release of the First 8490 Sequenced Strains for Exploring Actinobacteria Biosynthetic Diversity.</title>
        <authorList>
            <person name="Kalkreuter E."/>
            <person name="Kautsar S.A."/>
            <person name="Yang D."/>
            <person name="Bader C.D."/>
            <person name="Teijaro C.N."/>
            <person name="Fluegel L."/>
            <person name="Davis C.M."/>
            <person name="Simpson J.R."/>
            <person name="Lauterbach L."/>
            <person name="Steele A.D."/>
            <person name="Gui C."/>
            <person name="Meng S."/>
            <person name="Li G."/>
            <person name="Viehrig K."/>
            <person name="Ye F."/>
            <person name="Su P."/>
            <person name="Kiefer A.F."/>
            <person name="Nichols A."/>
            <person name="Cepeda A.J."/>
            <person name="Yan W."/>
            <person name="Fan B."/>
            <person name="Jiang Y."/>
            <person name="Adhikari A."/>
            <person name="Zheng C.-J."/>
            <person name="Schuster L."/>
            <person name="Cowan T.M."/>
            <person name="Smanski M.J."/>
            <person name="Chevrette M.G."/>
            <person name="De Carvalho L.P.S."/>
            <person name="Shen B."/>
        </authorList>
    </citation>
    <scope>NUCLEOTIDE SEQUENCE [LARGE SCALE GENOMIC DNA]</scope>
    <source>
        <strain evidence="2 3">NPDC001650</strain>
    </source>
</reference>
<protein>
    <submittedName>
        <fullName evidence="2">SDR family oxidoreductase</fullName>
    </submittedName>
</protein>
<keyword evidence="3" id="KW-1185">Reference proteome</keyword>
<feature type="domain" description="Thioester reductase (TE)" evidence="1">
    <location>
        <begin position="44"/>
        <end position="208"/>
    </location>
</feature>
<evidence type="ECO:0000313" key="3">
    <source>
        <dbReference type="Proteomes" id="UP001602123"/>
    </source>
</evidence>
<dbReference type="Gene3D" id="3.40.50.720">
    <property type="entry name" value="NAD(P)-binding Rossmann-like Domain"/>
    <property type="match status" value="1"/>
</dbReference>
<name>A0ABW6TSY7_9ACTN</name>
<evidence type="ECO:0000259" key="1">
    <source>
        <dbReference type="Pfam" id="PF07993"/>
    </source>
</evidence>
<dbReference type="Pfam" id="PF07993">
    <property type="entry name" value="NAD_binding_4"/>
    <property type="match status" value="1"/>
</dbReference>
<dbReference type="RefSeq" id="WP_388623292.1">
    <property type="nucleotide sequence ID" value="NZ_JBIAUT010000001.1"/>
</dbReference>
<proteinExistence type="predicted"/>
<dbReference type="InterPro" id="IPR013120">
    <property type="entry name" value="FAR_NAD-bd"/>
</dbReference>
<gene>
    <name evidence="2" type="ORF">ACFYZM_01690</name>
</gene>
<dbReference type="EMBL" id="JBIAUT010000001">
    <property type="protein sequence ID" value="MFF4214981.1"/>
    <property type="molecule type" value="Genomic_DNA"/>
</dbReference>
<dbReference type="PANTHER" id="PTHR43245">
    <property type="entry name" value="BIFUNCTIONAL POLYMYXIN RESISTANCE PROTEIN ARNA"/>
    <property type="match status" value="1"/>
</dbReference>
<sequence>MDPVRPYLLTGAGGVIGQSLATALGPGRVVGVVRRGGNLPGPGIETTTGDVTAPGLGLDPPVRRALAERVGGVIHSAAVTSFTRPPDEIRRVNTDGTAHALRLAEEAGVPLHLVSTVYVRQRGGSAETGRSRAYRESKQAAEDLVRAARVPWSILRVTVVTGDSRTGATPRFQGIHAAMKSLVTGDAHLVPVAPGSYLDFLPRDHVAACVLALLERGATGEHWITAGERAMTIERFVDHCLRFAGRRGWTVPRPRLVDSEMVHRLILPAFGDSLAADLRKRLELFTDIVGPLTTDERLPGPAPGLPDPPDLGAALDAALDYWGARVRLVRQEVRT</sequence>
<dbReference type="InterPro" id="IPR036291">
    <property type="entry name" value="NAD(P)-bd_dom_sf"/>
</dbReference>
<dbReference type="Proteomes" id="UP001602123">
    <property type="component" value="Unassembled WGS sequence"/>
</dbReference>
<accession>A0ABW6TSY7</accession>